<dbReference type="EMBL" id="JAAIYO010000003">
    <property type="protein sequence ID" value="MBE4749378.1"/>
    <property type="molecule type" value="Genomic_DNA"/>
</dbReference>
<comment type="subcellular location">
    <subcellularLocation>
        <location evidence="1 3">Cytoplasm</location>
    </subcellularLocation>
</comment>
<comment type="caution">
    <text evidence="5">The sequence shown here is derived from an EMBL/GenBank/DDBJ whole genome shotgun (WGS) entry which is preliminary data.</text>
</comment>
<dbReference type="CDD" id="cd04458">
    <property type="entry name" value="CSP_CDS"/>
    <property type="match status" value="1"/>
</dbReference>
<evidence type="ECO:0000313" key="5">
    <source>
        <dbReference type="EMBL" id="MBE4749378.1"/>
    </source>
</evidence>
<feature type="domain" description="CSD" evidence="4">
    <location>
        <begin position="1"/>
        <end position="66"/>
    </location>
</feature>
<dbReference type="PRINTS" id="PR00050">
    <property type="entry name" value="COLDSHOCK"/>
</dbReference>
<keyword evidence="2" id="KW-0963">Cytoplasm</keyword>
<dbReference type="InterPro" id="IPR050181">
    <property type="entry name" value="Cold_shock_domain"/>
</dbReference>
<dbReference type="Gene3D" id="2.40.50.140">
    <property type="entry name" value="Nucleic acid-binding proteins"/>
    <property type="match status" value="1"/>
</dbReference>
<gene>
    <name evidence="5" type="ORF">G4177_14515</name>
</gene>
<dbReference type="PANTHER" id="PTHR11544">
    <property type="entry name" value="COLD SHOCK DOMAIN CONTAINING PROTEINS"/>
    <property type="match status" value="1"/>
</dbReference>
<dbReference type="InterPro" id="IPR012156">
    <property type="entry name" value="Cold_shock_CspA"/>
</dbReference>
<dbReference type="InterPro" id="IPR011129">
    <property type="entry name" value="CSD"/>
</dbReference>
<dbReference type="Gene3D" id="6.20.370.130">
    <property type="match status" value="1"/>
</dbReference>
<sequence length="67" mass="7124">MATGVVKWFNADKGFGFITPLGGGADVFLHRSAIKSDVFRALEAGQKIEFEVTQGTKGPQATSARPL</sequence>
<dbReference type="SUPFAM" id="SSF50249">
    <property type="entry name" value="Nucleic acid-binding proteins"/>
    <property type="match status" value="1"/>
</dbReference>
<dbReference type="InterPro" id="IPR012340">
    <property type="entry name" value="NA-bd_OB-fold"/>
</dbReference>
<evidence type="ECO:0000256" key="3">
    <source>
        <dbReference type="RuleBase" id="RU000408"/>
    </source>
</evidence>
<dbReference type="SMART" id="SM00357">
    <property type="entry name" value="CSP"/>
    <property type="match status" value="1"/>
</dbReference>
<organism evidence="5 6">
    <name type="scientific">Corallococcus soli</name>
    <dbReference type="NCBI Taxonomy" id="2710757"/>
    <lineage>
        <taxon>Bacteria</taxon>
        <taxon>Pseudomonadati</taxon>
        <taxon>Myxococcota</taxon>
        <taxon>Myxococcia</taxon>
        <taxon>Myxococcales</taxon>
        <taxon>Cystobacterineae</taxon>
        <taxon>Myxococcaceae</taxon>
        <taxon>Corallococcus</taxon>
    </lineage>
</organism>
<protein>
    <submittedName>
        <fullName evidence="5">Cold shock domain-containing protein</fullName>
    </submittedName>
</protein>
<evidence type="ECO:0000313" key="6">
    <source>
        <dbReference type="Proteomes" id="UP001516472"/>
    </source>
</evidence>
<dbReference type="PIRSF" id="PIRSF002599">
    <property type="entry name" value="Cold_shock_A"/>
    <property type="match status" value="1"/>
</dbReference>
<dbReference type="InterPro" id="IPR002059">
    <property type="entry name" value="CSP_DNA-bd"/>
</dbReference>
<proteinExistence type="predicted"/>
<dbReference type="Proteomes" id="UP001516472">
    <property type="component" value="Unassembled WGS sequence"/>
</dbReference>
<dbReference type="PROSITE" id="PS51857">
    <property type="entry name" value="CSD_2"/>
    <property type="match status" value="1"/>
</dbReference>
<evidence type="ECO:0000259" key="4">
    <source>
        <dbReference type="PROSITE" id="PS51857"/>
    </source>
</evidence>
<reference evidence="5 6" key="1">
    <citation type="submission" date="2020-02" db="EMBL/GenBank/DDBJ databases">
        <authorList>
            <person name="Babadi Z.K."/>
            <person name="Risdian C."/>
            <person name="Ebrahimipour G.H."/>
            <person name="Wink J."/>
        </authorList>
    </citation>
    <scope>NUCLEOTIDE SEQUENCE [LARGE SCALE GENOMIC DNA]</scope>
    <source>
        <strain evidence="5 6">ZKHCc1 1396</strain>
    </source>
</reference>
<name>A0ABR9PN83_9BACT</name>
<keyword evidence="6" id="KW-1185">Reference proteome</keyword>
<evidence type="ECO:0000256" key="1">
    <source>
        <dbReference type="ARBA" id="ARBA00004496"/>
    </source>
</evidence>
<dbReference type="PROSITE" id="PS00352">
    <property type="entry name" value="CSD_1"/>
    <property type="match status" value="1"/>
</dbReference>
<accession>A0ABR9PN83</accession>
<dbReference type="Pfam" id="PF00313">
    <property type="entry name" value="CSD"/>
    <property type="match status" value="1"/>
</dbReference>
<dbReference type="RefSeq" id="WP_193348754.1">
    <property type="nucleotide sequence ID" value="NZ_CBCSIP010000048.1"/>
</dbReference>
<evidence type="ECO:0000256" key="2">
    <source>
        <dbReference type="ARBA" id="ARBA00022490"/>
    </source>
</evidence>
<dbReference type="InterPro" id="IPR019844">
    <property type="entry name" value="CSD_CS"/>
</dbReference>